<dbReference type="Gene3D" id="3.40.50.11270">
    <property type="match status" value="1"/>
</dbReference>
<dbReference type="UniPathway" id="UPA00056">
    <property type="reaction ID" value="UER00097"/>
</dbReference>
<keyword evidence="5" id="KW-0414">Isoprene biosynthesis</keyword>
<feature type="binding site" evidence="5">
    <location>
        <position position="124"/>
    </location>
    <ligand>
        <name>(2E)-4-hydroxy-3-methylbut-2-enyl diphosphate</name>
        <dbReference type="ChEBI" id="CHEBI:128753"/>
    </ligand>
</feature>
<feature type="active site" description="Proton donor" evidence="5">
    <location>
        <position position="126"/>
    </location>
</feature>
<feature type="binding site" evidence="5">
    <location>
        <position position="219"/>
    </location>
    <ligand>
        <name>dimethylallyl diphosphate</name>
        <dbReference type="ChEBI" id="CHEBI:57623"/>
    </ligand>
</feature>
<organism evidence="6 7">
    <name type="scientific">Alkaliphilus serpentinus</name>
    <dbReference type="NCBI Taxonomy" id="1482731"/>
    <lineage>
        <taxon>Bacteria</taxon>
        <taxon>Bacillati</taxon>
        <taxon>Bacillota</taxon>
        <taxon>Clostridia</taxon>
        <taxon>Peptostreptococcales</taxon>
        <taxon>Natronincolaceae</taxon>
        <taxon>Alkaliphilus</taxon>
    </lineage>
</organism>
<feature type="binding site" evidence="5">
    <location>
        <position position="42"/>
    </location>
    <ligand>
        <name>(2E)-4-hydroxy-3-methylbut-2-enyl diphosphate</name>
        <dbReference type="ChEBI" id="CHEBI:128753"/>
    </ligand>
</feature>
<dbReference type="Proteomes" id="UP000465601">
    <property type="component" value="Unassembled WGS sequence"/>
</dbReference>
<comment type="similarity">
    <text evidence="5">Belongs to the IspH family.</text>
</comment>
<dbReference type="GO" id="GO:0051745">
    <property type="term" value="F:4-hydroxy-3-methylbut-2-enyl diphosphate reductase activity"/>
    <property type="evidence" value="ECO:0007669"/>
    <property type="project" value="UniProtKB-UniRule"/>
</dbReference>
<dbReference type="GO" id="GO:0050992">
    <property type="term" value="P:dimethylallyl diphosphate biosynthetic process"/>
    <property type="evidence" value="ECO:0007669"/>
    <property type="project" value="UniProtKB-UniRule"/>
</dbReference>
<name>A0A833HL54_9FIRM</name>
<evidence type="ECO:0000256" key="2">
    <source>
        <dbReference type="ARBA" id="ARBA00022723"/>
    </source>
</evidence>
<evidence type="ECO:0000313" key="7">
    <source>
        <dbReference type="Proteomes" id="UP000465601"/>
    </source>
</evidence>
<dbReference type="Pfam" id="PF02401">
    <property type="entry name" value="LYTB"/>
    <property type="match status" value="1"/>
</dbReference>
<dbReference type="NCBIfam" id="NF009024">
    <property type="entry name" value="PRK12360.1"/>
    <property type="match status" value="1"/>
</dbReference>
<dbReference type="InterPro" id="IPR003451">
    <property type="entry name" value="LytB/IspH"/>
</dbReference>
<feature type="binding site" evidence="5">
    <location>
        <position position="74"/>
    </location>
    <ligand>
        <name>dimethylallyl diphosphate</name>
        <dbReference type="ChEBI" id="CHEBI:57623"/>
    </ligand>
</feature>
<feature type="binding site" evidence="5">
    <location>
        <position position="219"/>
    </location>
    <ligand>
        <name>isopentenyl diphosphate</name>
        <dbReference type="ChEBI" id="CHEBI:128769"/>
    </ligand>
</feature>
<proteinExistence type="inferred from homology"/>
<evidence type="ECO:0000256" key="4">
    <source>
        <dbReference type="ARBA" id="ARBA00023014"/>
    </source>
</evidence>
<feature type="binding site" evidence="5">
    <location>
        <position position="96"/>
    </location>
    <ligand>
        <name>[4Fe-4S] cluster</name>
        <dbReference type="ChEBI" id="CHEBI:49883"/>
    </ligand>
</feature>
<dbReference type="EC" id="1.17.7.4" evidence="5"/>
<comment type="pathway">
    <text evidence="5">Isoprenoid biosynthesis; dimethylallyl diphosphate biosynthesis; dimethylallyl diphosphate from (2E)-4-hydroxy-3-methylbutenyl diphosphate: step 1/1.</text>
</comment>
<dbReference type="UniPathway" id="UPA00059">
    <property type="reaction ID" value="UER00105"/>
</dbReference>
<evidence type="ECO:0000256" key="1">
    <source>
        <dbReference type="ARBA" id="ARBA00022485"/>
    </source>
</evidence>
<feature type="binding site" evidence="5">
    <location>
        <position position="220"/>
    </location>
    <ligand>
        <name>isopentenyl diphosphate</name>
        <dbReference type="ChEBI" id="CHEBI:128769"/>
    </ligand>
</feature>
<feature type="binding site" evidence="5">
    <location>
        <position position="74"/>
    </location>
    <ligand>
        <name>(2E)-4-hydroxy-3-methylbut-2-enyl diphosphate</name>
        <dbReference type="ChEBI" id="CHEBI:128753"/>
    </ligand>
</feature>
<dbReference type="PANTHER" id="PTHR30426">
    <property type="entry name" value="4-HYDROXY-3-METHYLBUT-2-ENYL DIPHOSPHATE REDUCTASE"/>
    <property type="match status" value="1"/>
</dbReference>
<dbReference type="EMBL" id="WBZB01000069">
    <property type="protein sequence ID" value="KAB3524948.1"/>
    <property type="molecule type" value="Genomic_DNA"/>
</dbReference>
<comment type="catalytic activity">
    <reaction evidence="5">
        <text>isopentenyl diphosphate + 2 oxidized [2Fe-2S]-[ferredoxin] + H2O = (2E)-4-hydroxy-3-methylbut-2-enyl diphosphate + 2 reduced [2Fe-2S]-[ferredoxin] + 2 H(+)</text>
        <dbReference type="Rhea" id="RHEA:24488"/>
        <dbReference type="Rhea" id="RHEA-COMP:10000"/>
        <dbReference type="Rhea" id="RHEA-COMP:10001"/>
        <dbReference type="ChEBI" id="CHEBI:15377"/>
        <dbReference type="ChEBI" id="CHEBI:15378"/>
        <dbReference type="ChEBI" id="CHEBI:33737"/>
        <dbReference type="ChEBI" id="CHEBI:33738"/>
        <dbReference type="ChEBI" id="CHEBI:128753"/>
        <dbReference type="ChEBI" id="CHEBI:128769"/>
        <dbReference type="EC" id="1.17.7.4"/>
    </reaction>
</comment>
<comment type="cofactor">
    <cofactor evidence="5">
        <name>[4Fe-4S] cluster</name>
        <dbReference type="ChEBI" id="CHEBI:49883"/>
    </cofactor>
    <text evidence="5">Binds 1 [4Fe-4S] cluster per subunit.</text>
</comment>
<feature type="binding site" evidence="5">
    <location>
        <position position="218"/>
    </location>
    <ligand>
        <name>(2E)-4-hydroxy-3-methylbut-2-enyl diphosphate</name>
        <dbReference type="ChEBI" id="CHEBI:128753"/>
    </ligand>
</feature>
<dbReference type="PANTHER" id="PTHR30426:SF0">
    <property type="entry name" value="4-HYDROXY-3-METHYLBUT-2-ENYL DIPHOSPHATE REDUCTASE"/>
    <property type="match status" value="1"/>
</dbReference>
<feature type="binding site" evidence="5">
    <location>
        <position position="220"/>
    </location>
    <ligand>
        <name>dimethylallyl diphosphate</name>
        <dbReference type="ChEBI" id="CHEBI:57623"/>
    </ligand>
</feature>
<dbReference type="NCBIfam" id="TIGR00216">
    <property type="entry name" value="ispH_lytB"/>
    <property type="match status" value="1"/>
</dbReference>
<feature type="binding site" evidence="5">
    <location>
        <position position="42"/>
    </location>
    <ligand>
        <name>dimethylallyl diphosphate</name>
        <dbReference type="ChEBI" id="CHEBI:57623"/>
    </ligand>
</feature>
<dbReference type="CDD" id="cd13944">
    <property type="entry name" value="lytB_ispH"/>
    <property type="match status" value="1"/>
</dbReference>
<dbReference type="OrthoDB" id="9804077at2"/>
<comment type="caution">
    <text evidence="6">The sequence shown here is derived from an EMBL/GenBank/DDBJ whole genome shotgun (WGS) entry which is preliminary data.</text>
</comment>
<dbReference type="GO" id="GO:0019288">
    <property type="term" value="P:isopentenyl diphosphate biosynthetic process, methylerythritol 4-phosphate pathway"/>
    <property type="evidence" value="ECO:0007669"/>
    <property type="project" value="UniProtKB-UniRule"/>
</dbReference>
<feature type="binding site" evidence="5">
    <location>
        <position position="190"/>
    </location>
    <ligand>
        <name>[4Fe-4S] cluster</name>
        <dbReference type="ChEBI" id="CHEBI:49883"/>
    </ligand>
</feature>
<feature type="binding site" evidence="5">
    <location>
        <position position="12"/>
    </location>
    <ligand>
        <name>[4Fe-4S] cluster</name>
        <dbReference type="ChEBI" id="CHEBI:49883"/>
    </ligand>
</feature>
<evidence type="ECO:0000256" key="3">
    <source>
        <dbReference type="ARBA" id="ARBA00023004"/>
    </source>
</evidence>
<comment type="catalytic activity">
    <reaction evidence="5">
        <text>dimethylallyl diphosphate + 2 oxidized [2Fe-2S]-[ferredoxin] + H2O = (2E)-4-hydroxy-3-methylbut-2-enyl diphosphate + 2 reduced [2Fe-2S]-[ferredoxin] + 2 H(+)</text>
        <dbReference type="Rhea" id="RHEA:24825"/>
        <dbReference type="Rhea" id="RHEA-COMP:10000"/>
        <dbReference type="Rhea" id="RHEA-COMP:10001"/>
        <dbReference type="ChEBI" id="CHEBI:15377"/>
        <dbReference type="ChEBI" id="CHEBI:15378"/>
        <dbReference type="ChEBI" id="CHEBI:33737"/>
        <dbReference type="ChEBI" id="CHEBI:33738"/>
        <dbReference type="ChEBI" id="CHEBI:57623"/>
        <dbReference type="ChEBI" id="CHEBI:128753"/>
        <dbReference type="EC" id="1.17.7.4"/>
    </reaction>
</comment>
<feature type="binding site" evidence="5">
    <location>
        <position position="74"/>
    </location>
    <ligand>
        <name>isopentenyl diphosphate</name>
        <dbReference type="ChEBI" id="CHEBI:128769"/>
    </ligand>
</feature>
<keyword evidence="2 5" id="KW-0479">Metal-binding</keyword>
<feature type="binding site" evidence="5">
    <location>
        <position position="219"/>
    </location>
    <ligand>
        <name>(2E)-4-hydroxy-3-methylbut-2-enyl diphosphate</name>
        <dbReference type="ChEBI" id="CHEBI:128753"/>
    </ligand>
</feature>
<feature type="binding site" evidence="5">
    <location>
        <position position="263"/>
    </location>
    <ligand>
        <name>dimethylallyl diphosphate</name>
        <dbReference type="ChEBI" id="CHEBI:57623"/>
    </ligand>
</feature>
<feature type="binding site" evidence="5">
    <location>
        <position position="124"/>
    </location>
    <ligand>
        <name>isopentenyl diphosphate</name>
        <dbReference type="ChEBI" id="CHEBI:128769"/>
    </ligand>
</feature>
<dbReference type="GO" id="GO:0051539">
    <property type="term" value="F:4 iron, 4 sulfur cluster binding"/>
    <property type="evidence" value="ECO:0007669"/>
    <property type="project" value="UniProtKB-UniRule"/>
</dbReference>
<keyword evidence="3 5" id="KW-0408">Iron</keyword>
<accession>A0A833HL54</accession>
<feature type="binding site" evidence="5">
    <location>
        <position position="218"/>
    </location>
    <ligand>
        <name>isopentenyl diphosphate</name>
        <dbReference type="ChEBI" id="CHEBI:128769"/>
    </ligand>
</feature>
<feature type="binding site" evidence="5">
    <location>
        <position position="162"/>
    </location>
    <ligand>
        <name>(2E)-4-hydroxy-3-methylbut-2-enyl diphosphate</name>
        <dbReference type="ChEBI" id="CHEBI:128753"/>
    </ligand>
</feature>
<dbReference type="GO" id="GO:0016114">
    <property type="term" value="P:terpenoid biosynthetic process"/>
    <property type="evidence" value="ECO:0007669"/>
    <property type="project" value="UniProtKB-UniRule"/>
</dbReference>
<dbReference type="GO" id="GO:0046872">
    <property type="term" value="F:metal ion binding"/>
    <property type="evidence" value="ECO:0007669"/>
    <property type="project" value="UniProtKB-KW"/>
</dbReference>
<feature type="binding site" evidence="5">
    <location>
        <position position="218"/>
    </location>
    <ligand>
        <name>dimethylallyl diphosphate</name>
        <dbReference type="ChEBI" id="CHEBI:57623"/>
    </ligand>
</feature>
<keyword evidence="4 5" id="KW-0411">Iron-sulfur</keyword>
<dbReference type="HAMAP" id="MF_00191">
    <property type="entry name" value="IspH"/>
    <property type="match status" value="1"/>
</dbReference>
<protein>
    <recommendedName>
        <fullName evidence="5">4-hydroxy-3-methylbut-2-enyl diphosphate reductase</fullName>
        <shortName evidence="5">HMBPP reductase</shortName>
        <ecNumber evidence="5">1.17.7.4</ecNumber>
    </recommendedName>
</protein>
<feature type="binding site" evidence="5">
    <location>
        <position position="42"/>
    </location>
    <ligand>
        <name>isopentenyl diphosphate</name>
        <dbReference type="ChEBI" id="CHEBI:128769"/>
    </ligand>
</feature>
<feature type="binding site" evidence="5">
    <location>
        <position position="124"/>
    </location>
    <ligand>
        <name>dimethylallyl diphosphate</name>
        <dbReference type="ChEBI" id="CHEBI:57623"/>
    </ligand>
</feature>
<sequence length="279" mass="30843">MKVILADYSGFCFGVEKAIDIVFDEMNKNNGYHIYSLGPLIHNTQVVSQLEEKGLKVIDDIGSAEDGRVIIRSHGVSEAIYIEAKDKSLEIIDTTCPYVKRIQGIVNTYYKEGFSIVIVGNPKHPEVIGINGWCNNSAYIIETLEEAKGLPTFDKLCVVSQTTMSIPLFKTISEELISKGKEVKVHNTICSATKQRQEAARRLAKEVEAIIVVGGTHSSNTQKLVKICKEELPNSTFSVETVHDLDLELLKKYGIVGITAGASTPKWAIDEIIKTLEEL</sequence>
<gene>
    <name evidence="5" type="primary">ispH</name>
    <name evidence="6" type="ORF">F8153_15440</name>
</gene>
<comment type="pathway">
    <text evidence="5">Isoprenoid biosynthesis; isopentenyl diphosphate biosynthesis via DXP pathway; isopentenyl diphosphate from 1-deoxy-D-xylulose 5-phosphate: step 6/6.</text>
</comment>
<dbReference type="AlphaFoldDB" id="A0A833HL54"/>
<dbReference type="NCBIfam" id="NF002187">
    <property type="entry name" value="PRK01045.1-1"/>
    <property type="match status" value="1"/>
</dbReference>
<evidence type="ECO:0000313" key="6">
    <source>
        <dbReference type="EMBL" id="KAB3524948.1"/>
    </source>
</evidence>
<feature type="binding site" evidence="5">
    <location>
        <position position="263"/>
    </location>
    <ligand>
        <name>(2E)-4-hydroxy-3-methylbut-2-enyl diphosphate</name>
        <dbReference type="ChEBI" id="CHEBI:128753"/>
    </ligand>
</feature>
<reference evidence="6 7" key="1">
    <citation type="submission" date="2019-10" db="EMBL/GenBank/DDBJ databases">
        <title>Alkaliphilus serpentinus sp. nov. and Alkaliphilus pronyensis sp. nov., two novel anaerobic alkaliphilic species isolated from the serpentinized-hosted hydrothermal field of the Prony Bay (New Caledonia).</title>
        <authorList>
            <person name="Postec A."/>
        </authorList>
    </citation>
    <scope>NUCLEOTIDE SEQUENCE [LARGE SCALE GENOMIC DNA]</scope>
    <source>
        <strain evidence="6 7">LacT</strain>
    </source>
</reference>
<keyword evidence="1 5" id="KW-0004">4Fe-4S</keyword>
<evidence type="ECO:0000256" key="5">
    <source>
        <dbReference type="HAMAP-Rule" id="MF_00191"/>
    </source>
</evidence>
<keyword evidence="5 6" id="KW-0560">Oxidoreductase</keyword>
<comment type="function">
    <text evidence="5">Catalyzes the conversion of 1-hydroxy-2-methyl-2-(E)-butenyl 4-diphosphate (HMBPP) into a mixture of isopentenyl diphosphate (IPP) and dimethylallyl diphosphate (DMAPP). Acts in the terminal step of the DOXP/MEP pathway for isoprenoid precursor biosynthesis.</text>
</comment>
<dbReference type="Gene3D" id="3.40.1010.20">
    <property type="entry name" value="4-hydroxy-3-methylbut-2-enyl diphosphate reductase, catalytic domain"/>
    <property type="match status" value="2"/>
</dbReference>
<feature type="binding site" evidence="5">
    <location>
        <position position="220"/>
    </location>
    <ligand>
        <name>(2E)-4-hydroxy-3-methylbut-2-enyl diphosphate</name>
        <dbReference type="ChEBI" id="CHEBI:128753"/>
    </ligand>
</feature>
<keyword evidence="7" id="KW-1185">Reference proteome</keyword>
<dbReference type="RefSeq" id="WP_151867247.1">
    <property type="nucleotide sequence ID" value="NZ_WBZB01000069.1"/>
</dbReference>
<feature type="binding site" evidence="5">
    <location>
        <position position="263"/>
    </location>
    <ligand>
        <name>isopentenyl diphosphate</name>
        <dbReference type="ChEBI" id="CHEBI:128769"/>
    </ligand>
</feature>